<organism evidence="1 2">
    <name type="scientific">Phascolomyces articulosus</name>
    <dbReference type="NCBI Taxonomy" id="60185"/>
    <lineage>
        <taxon>Eukaryota</taxon>
        <taxon>Fungi</taxon>
        <taxon>Fungi incertae sedis</taxon>
        <taxon>Mucoromycota</taxon>
        <taxon>Mucoromycotina</taxon>
        <taxon>Mucoromycetes</taxon>
        <taxon>Mucorales</taxon>
        <taxon>Lichtheimiaceae</taxon>
        <taxon>Phascolomyces</taxon>
    </lineage>
</organism>
<dbReference type="AlphaFoldDB" id="A0AAD5K4H6"/>
<sequence length="68" mass="8215">MKGKTRDCYYENLVCVYPMCSIKYNVKNQRSKEEINEGVRNVHMCTTFIFELVMILRYCYCCCFDFLL</sequence>
<comment type="caution">
    <text evidence="1">The sequence shown here is derived from an EMBL/GenBank/DDBJ whole genome shotgun (WGS) entry which is preliminary data.</text>
</comment>
<dbReference type="Proteomes" id="UP001209540">
    <property type="component" value="Unassembled WGS sequence"/>
</dbReference>
<reference evidence="1" key="2">
    <citation type="submission" date="2023-02" db="EMBL/GenBank/DDBJ databases">
        <authorList>
            <consortium name="DOE Joint Genome Institute"/>
            <person name="Mondo S.J."/>
            <person name="Chang Y."/>
            <person name="Wang Y."/>
            <person name="Ahrendt S."/>
            <person name="Andreopoulos W."/>
            <person name="Barry K."/>
            <person name="Beard J."/>
            <person name="Benny G.L."/>
            <person name="Blankenship S."/>
            <person name="Bonito G."/>
            <person name="Cuomo C."/>
            <person name="Desiro A."/>
            <person name="Gervers K.A."/>
            <person name="Hundley H."/>
            <person name="Kuo A."/>
            <person name="LaButti K."/>
            <person name="Lang B.F."/>
            <person name="Lipzen A."/>
            <person name="O'Donnell K."/>
            <person name="Pangilinan J."/>
            <person name="Reynolds N."/>
            <person name="Sandor L."/>
            <person name="Smith M.W."/>
            <person name="Tsang A."/>
            <person name="Grigoriev I.V."/>
            <person name="Stajich J.E."/>
            <person name="Spatafora J.W."/>
        </authorList>
    </citation>
    <scope>NUCLEOTIDE SEQUENCE</scope>
    <source>
        <strain evidence="1">RSA 2281</strain>
    </source>
</reference>
<name>A0AAD5K4H6_9FUNG</name>
<gene>
    <name evidence="1" type="ORF">BDA99DRAFT_503252</name>
</gene>
<keyword evidence="2" id="KW-1185">Reference proteome</keyword>
<protein>
    <submittedName>
        <fullName evidence="1">Uncharacterized protein</fullName>
    </submittedName>
</protein>
<dbReference type="EMBL" id="JAIXMP010000008">
    <property type="protein sequence ID" value="KAI9269018.1"/>
    <property type="molecule type" value="Genomic_DNA"/>
</dbReference>
<accession>A0AAD5K4H6</accession>
<reference evidence="1" key="1">
    <citation type="journal article" date="2022" name="IScience">
        <title>Evolution of zygomycete secretomes and the origins of terrestrial fungal ecologies.</title>
        <authorList>
            <person name="Chang Y."/>
            <person name="Wang Y."/>
            <person name="Mondo S."/>
            <person name="Ahrendt S."/>
            <person name="Andreopoulos W."/>
            <person name="Barry K."/>
            <person name="Beard J."/>
            <person name="Benny G.L."/>
            <person name="Blankenship S."/>
            <person name="Bonito G."/>
            <person name="Cuomo C."/>
            <person name="Desiro A."/>
            <person name="Gervers K.A."/>
            <person name="Hundley H."/>
            <person name="Kuo A."/>
            <person name="LaButti K."/>
            <person name="Lang B.F."/>
            <person name="Lipzen A."/>
            <person name="O'Donnell K."/>
            <person name="Pangilinan J."/>
            <person name="Reynolds N."/>
            <person name="Sandor L."/>
            <person name="Smith M.E."/>
            <person name="Tsang A."/>
            <person name="Grigoriev I.V."/>
            <person name="Stajich J.E."/>
            <person name="Spatafora J.W."/>
        </authorList>
    </citation>
    <scope>NUCLEOTIDE SEQUENCE</scope>
    <source>
        <strain evidence="1">RSA 2281</strain>
    </source>
</reference>
<evidence type="ECO:0000313" key="1">
    <source>
        <dbReference type="EMBL" id="KAI9269018.1"/>
    </source>
</evidence>
<proteinExistence type="predicted"/>
<evidence type="ECO:0000313" key="2">
    <source>
        <dbReference type="Proteomes" id="UP001209540"/>
    </source>
</evidence>